<dbReference type="InterPro" id="IPR028258">
    <property type="entry name" value="Sec3-PIP2_bind"/>
</dbReference>
<dbReference type="GO" id="GO:0005886">
    <property type="term" value="C:plasma membrane"/>
    <property type="evidence" value="ECO:0007669"/>
    <property type="project" value="TreeGrafter"/>
</dbReference>
<dbReference type="PANTHER" id="PTHR16092:SF14">
    <property type="entry name" value="EXOCYST COMPLEX COMPONENT 1 ISOFORM X1"/>
    <property type="match status" value="1"/>
</dbReference>
<evidence type="ECO:0000256" key="1">
    <source>
        <dbReference type="ARBA" id="ARBA00006518"/>
    </source>
</evidence>
<keyword evidence="4" id="KW-0175">Coiled coil</keyword>
<dbReference type="Pfam" id="PF20654">
    <property type="entry name" value="Sec3_C-term"/>
    <property type="match status" value="1"/>
</dbReference>
<keyword evidence="8" id="KW-1185">Reference proteome</keyword>
<feature type="compositionally biased region" description="Basic and acidic residues" evidence="5">
    <location>
        <begin position="514"/>
        <end position="525"/>
    </location>
</feature>
<dbReference type="GO" id="GO:0005546">
    <property type="term" value="F:phosphatidylinositol-4,5-bisphosphate binding"/>
    <property type="evidence" value="ECO:0007669"/>
    <property type="project" value="TreeGrafter"/>
</dbReference>
<dbReference type="InterPro" id="IPR019160">
    <property type="entry name" value="Sec3_CC"/>
</dbReference>
<evidence type="ECO:0000256" key="2">
    <source>
        <dbReference type="ARBA" id="ARBA00022448"/>
    </source>
</evidence>
<organism evidence="7 8">
    <name type="scientific">Knufia fluminis</name>
    <dbReference type="NCBI Taxonomy" id="191047"/>
    <lineage>
        <taxon>Eukaryota</taxon>
        <taxon>Fungi</taxon>
        <taxon>Dikarya</taxon>
        <taxon>Ascomycota</taxon>
        <taxon>Pezizomycotina</taxon>
        <taxon>Eurotiomycetes</taxon>
        <taxon>Chaetothyriomycetidae</taxon>
        <taxon>Chaetothyriales</taxon>
        <taxon>Trichomeriaceae</taxon>
        <taxon>Knufia</taxon>
    </lineage>
</organism>
<evidence type="ECO:0000256" key="5">
    <source>
        <dbReference type="SAM" id="MobiDB-lite"/>
    </source>
</evidence>
<feature type="compositionally biased region" description="Basic and acidic residues" evidence="5">
    <location>
        <begin position="567"/>
        <end position="589"/>
    </location>
</feature>
<dbReference type="GO" id="GO:0000145">
    <property type="term" value="C:exocyst"/>
    <property type="evidence" value="ECO:0007669"/>
    <property type="project" value="InterPro"/>
</dbReference>
<feature type="compositionally biased region" description="Pro residues" evidence="5">
    <location>
        <begin position="339"/>
        <end position="355"/>
    </location>
</feature>
<dbReference type="GO" id="GO:0006887">
    <property type="term" value="P:exocytosis"/>
    <property type="evidence" value="ECO:0007669"/>
    <property type="project" value="UniProtKB-KW"/>
</dbReference>
<feature type="compositionally biased region" description="Low complexity" evidence="5">
    <location>
        <begin position="234"/>
        <end position="250"/>
    </location>
</feature>
<dbReference type="EMBL" id="JAKLMC020000001">
    <property type="protein sequence ID" value="KAK5958323.1"/>
    <property type="molecule type" value="Genomic_DNA"/>
</dbReference>
<gene>
    <name evidence="7" type="primary">SEC3</name>
    <name evidence="7" type="ORF">OHC33_000165</name>
</gene>
<feature type="region of interest" description="Disordered" evidence="5">
    <location>
        <begin position="229"/>
        <end position="767"/>
    </location>
</feature>
<dbReference type="Pfam" id="PF15277">
    <property type="entry name" value="Sec3-PIP2_bind"/>
    <property type="match status" value="1"/>
</dbReference>
<feature type="compositionally biased region" description="Polar residues" evidence="5">
    <location>
        <begin position="1014"/>
        <end position="1024"/>
    </location>
</feature>
<feature type="region of interest" description="Disordered" evidence="5">
    <location>
        <begin position="1004"/>
        <end position="1024"/>
    </location>
</feature>
<name>A0AAN8EM21_9EURO</name>
<sequence>MNPPNGEYSYGGPRSAARPGPGYDPRGNTPNNGPMLRPSGGSAPGGPPTAESNSNRAARYEDEKRRIIDSCFGKKESDGVLLESYITHVRVAEDAMYPSSPPPPDSVPGNKKNRLILVAVRKSGRVRVHKARENPSGSFSIGKTWALDELTAIQIYTGMVPANEREAMEKQWAGDLGFTVTLGKPYYWHAPTPKEKDFFIASLLKIYKKYTGGKAPDLIGFLPHQLEQLGGGQASRTPSSSVSQSPGPQFSTPPPIPAASAQRPQSPQMQRFSPAPSNRFDQQQMPPSRADPRGLPRGSPSSPMPEPLRSPARMDRRMPSRENMRRSPDAFLRGGGQTEPPPAMPSMPRQAPAPMPIDAQSSQSSLGQSSIEARQQQGFPAPSRPMRGPANGLSPYQRPPPESSVASSEYLPTNAAVRDRSFSSAQSSDRPTTSTSDATSTASRPPKPSDVPSLASKSSAMDTLPPPDRKRPFLPKPEPNGAQSNESTSRFVTPATTPTPKKEDVVTSSVVSEETPREQKLDAAPKADYFNAVTMPRPPERKPSETAAPASTTPIPDVIANPEPITSEDHTAEPEEMPSPDKKEEDHRPGLGPMLKKKNVADQFRKAAFAASAFKPRQGGGAARLKAMQEEGKRGNEPDGITGVVPAPLMRGMSADSVGSNRPTTPGTPALVTPGLKEQPSTPLSGPQPPRVNLERTATEDSVISQQSQQSNHSAKSKKLLDSPSVDDAKPQPVQEPARPPTPEKARSRSPQRRKRQRQEQDIAKYASSLDIDPRVLDGQGADFSDLLTEFGWDGKLDPKRKVDDLEAEVRREIGRAQATGWLGHVEQQDTKVQELAKAFDRAIEECEELDGLFTLYSHELDTLAADIEYIEAQSQGLQVQTANQKLLQKELQGLLSTLRISNQDLQDLHYSSLDDPRGVASIEQALATLYRALITIDPNIRQNRQRREGQTNNADRSGVGVYADTELGQMRAVREKKDEYAEQSLTFIRRFCQHMNQRFKDLEQVRDDDSATRPVTSDSNSSLTTQRVARQELWLYNGMMLFVREVNSYEWKTLIKSYEMNIRGSYQEQFRQATMSSRREARKPSGEEQEALFTYQEKDKSDDSLTSSAARKLTVKRGKTVKTAGVKPSFSNNRQDGKPDAWEVFQTVLDSQAKTISEEQNFMVTFFHLSSQSNTDFAELVSSRAPEERRLPNLNQKIPFEPDKNISATITDSISAIYSFWLPDLQSTLEWVLTADQLQGVGVLCALEHTMNTYDDTNQEFITTSIRTLHTRLVGLFHKFIDEQVKAIEETKVKLKKRKGIISFMRTFPIFTATVEAMIPEHMVEAENLEIRFILNDAYNKVLRAMWESLTFIAKDDPTQNTGAGHSTAPNTGDPEDKEALNYHILLIENMNHYAEEVDTHHNIVLEEWKNRAETDMFTHLTQYTDSVIRRPLGKWLDFIESTEAMMKTADSYSGIAGKPSHSRSTCKKIIKAYDAGEIRKGIDTLKKRVEKHFGDVDDPTTMSKSLIARVFDECNARYAHAHDRMKMIIDKVYDGSLEIDWRKEDVGAMFRR</sequence>
<dbReference type="Proteomes" id="UP001316803">
    <property type="component" value="Unassembled WGS sequence"/>
</dbReference>
<feature type="compositionally biased region" description="Polar residues" evidence="5">
    <location>
        <begin position="481"/>
        <end position="499"/>
    </location>
</feature>
<feature type="compositionally biased region" description="Polar residues" evidence="5">
    <location>
        <begin position="262"/>
        <end position="286"/>
    </location>
</feature>
<feature type="domain" description="Exocyst complex component Sec3 PIP2-binding N-terminal" evidence="6">
    <location>
        <begin position="109"/>
        <end position="210"/>
    </location>
</feature>
<dbReference type="Pfam" id="PF09763">
    <property type="entry name" value="Sec3_CC"/>
    <property type="match status" value="1"/>
</dbReference>
<evidence type="ECO:0000256" key="4">
    <source>
        <dbReference type="ARBA" id="ARBA00023054"/>
    </source>
</evidence>
<feature type="compositionally biased region" description="Basic and acidic residues" evidence="5">
    <location>
        <begin position="627"/>
        <end position="637"/>
    </location>
</feature>
<feature type="compositionally biased region" description="Low complexity" evidence="5">
    <location>
        <begin position="427"/>
        <end position="444"/>
    </location>
</feature>
<proteinExistence type="inferred from homology"/>
<feature type="region of interest" description="Disordered" evidence="5">
    <location>
        <begin position="1"/>
        <end position="66"/>
    </location>
</feature>
<dbReference type="SMART" id="SM01313">
    <property type="entry name" value="Sec3-PIP2_bind"/>
    <property type="match status" value="1"/>
</dbReference>
<dbReference type="GO" id="GO:0006893">
    <property type="term" value="P:Golgi to plasma membrane transport"/>
    <property type="evidence" value="ECO:0007669"/>
    <property type="project" value="TreeGrafter"/>
</dbReference>
<feature type="compositionally biased region" description="Low complexity" evidence="5">
    <location>
        <begin position="11"/>
        <end position="21"/>
    </location>
</feature>
<evidence type="ECO:0000259" key="6">
    <source>
        <dbReference type="SMART" id="SM01313"/>
    </source>
</evidence>
<evidence type="ECO:0000256" key="3">
    <source>
        <dbReference type="ARBA" id="ARBA00022483"/>
    </source>
</evidence>
<feature type="compositionally biased region" description="Polar residues" evidence="5">
    <location>
        <begin position="700"/>
        <end position="714"/>
    </location>
</feature>
<accession>A0AAN8EM21</accession>
<feature type="compositionally biased region" description="Polar residues" evidence="5">
    <location>
        <begin position="657"/>
        <end position="667"/>
    </location>
</feature>
<dbReference type="PANTHER" id="PTHR16092">
    <property type="entry name" value="SEC3/SYNTAXIN-RELATED"/>
    <property type="match status" value="1"/>
</dbReference>
<evidence type="ECO:0000313" key="8">
    <source>
        <dbReference type="Proteomes" id="UP001316803"/>
    </source>
</evidence>
<feature type="compositionally biased region" description="Low complexity" evidence="5">
    <location>
        <begin position="360"/>
        <end position="370"/>
    </location>
</feature>
<reference evidence="7 8" key="1">
    <citation type="submission" date="2022-12" db="EMBL/GenBank/DDBJ databases">
        <title>Genomic features and morphological characterization of a novel Knufia sp. strain isolated from spacecraft assembly facility.</title>
        <authorList>
            <person name="Teixeira M."/>
            <person name="Chander A.M."/>
            <person name="Stajich J.E."/>
            <person name="Venkateswaran K."/>
        </authorList>
    </citation>
    <scope>NUCLEOTIDE SEQUENCE [LARGE SCALE GENOMIC DNA]</scope>
    <source>
        <strain evidence="7 8">FJI-L2-BK-P2</strain>
    </source>
</reference>
<dbReference type="FunFam" id="2.30.29.90:FF:000003">
    <property type="entry name" value="Exocyst complex component Sec3"/>
    <property type="match status" value="1"/>
</dbReference>
<comment type="similarity">
    <text evidence="1">Belongs to the SEC3 family.</text>
</comment>
<keyword evidence="3" id="KW-0268">Exocytosis</keyword>
<comment type="caution">
    <text evidence="7">The sequence shown here is derived from an EMBL/GenBank/DDBJ whole genome shotgun (WGS) entry which is preliminary data.</text>
</comment>
<keyword evidence="2" id="KW-0813">Transport</keyword>
<protein>
    <submittedName>
        <fullName evidence="7">GTP-Rho binding exocyst subunit</fullName>
    </submittedName>
</protein>
<dbReference type="InterPro" id="IPR048628">
    <property type="entry name" value="Sec3_C"/>
</dbReference>
<evidence type="ECO:0000313" key="7">
    <source>
        <dbReference type="EMBL" id="KAK5958323.1"/>
    </source>
</evidence>
<dbReference type="Gene3D" id="2.30.29.90">
    <property type="match status" value="1"/>
</dbReference>
<dbReference type="CDD" id="cd13315">
    <property type="entry name" value="PH_Sec3"/>
    <property type="match status" value="1"/>
</dbReference>
<feature type="compositionally biased region" description="Basic and acidic residues" evidence="5">
    <location>
        <begin position="312"/>
        <end position="328"/>
    </location>
</feature>
<feature type="compositionally biased region" description="Basic residues" evidence="5">
    <location>
        <begin position="748"/>
        <end position="757"/>
    </location>
</feature>